<accession>A0A6C0AGV5</accession>
<name>A0A6C0AGV5_9ZZZZ</name>
<dbReference type="EMBL" id="MN740625">
    <property type="protein sequence ID" value="QHS78886.1"/>
    <property type="molecule type" value="Genomic_DNA"/>
</dbReference>
<dbReference type="AlphaFoldDB" id="A0A6C0AGV5"/>
<protein>
    <submittedName>
        <fullName evidence="1">Uncharacterized protein</fullName>
    </submittedName>
</protein>
<proteinExistence type="predicted"/>
<evidence type="ECO:0000313" key="1">
    <source>
        <dbReference type="EMBL" id="QHS78886.1"/>
    </source>
</evidence>
<organism evidence="1">
    <name type="scientific">viral metagenome</name>
    <dbReference type="NCBI Taxonomy" id="1070528"/>
    <lineage>
        <taxon>unclassified sequences</taxon>
        <taxon>metagenomes</taxon>
        <taxon>organismal metagenomes</taxon>
    </lineage>
</organism>
<sequence length="336" mass="39446">MHYYPSSPPSDCIRVNSAGYQLVKYPPEKKHNPEYHFFRSVIYKNNKVCCFSPPKSILLETFKTQFPIEQVVVESFIDGTMINVFFDEEDQWKISTKSVLDAKCTFESETTFAELFEECLRREQLSFHHLDPSCCYSFVMQHPKNSIVIQVEEPKLFLVAVYKILADAVYEQEIPFLAPPRFSFSSYEEAHHTIQNIVCKGCMLKCSGVRAKIRNESYNTMSQIKGNTPFEYKYLGIRKKEEAELHFTYFPKDRERSIQIEQKISECVLRLLEDYKACFIHKRIAHRDLTTKTYLYDLHGIYMNELKPRGLHKKRVIEYVDALPPARLATLLKLKI</sequence>
<reference evidence="1" key="1">
    <citation type="journal article" date="2020" name="Nature">
        <title>Giant virus diversity and host interactions through global metagenomics.</title>
        <authorList>
            <person name="Schulz F."/>
            <person name="Roux S."/>
            <person name="Paez-Espino D."/>
            <person name="Jungbluth S."/>
            <person name="Walsh D.A."/>
            <person name="Denef V.J."/>
            <person name="McMahon K.D."/>
            <person name="Konstantinidis K.T."/>
            <person name="Eloe-Fadrosh E.A."/>
            <person name="Kyrpides N.C."/>
            <person name="Woyke T."/>
        </authorList>
    </citation>
    <scope>NUCLEOTIDE SEQUENCE</scope>
    <source>
        <strain evidence="1">GVMAG-S-1035118-87</strain>
    </source>
</reference>